<accession>A0A0B7JUP4</accession>
<protein>
    <recommendedName>
        <fullName evidence="7">RTA1 like protein</fullName>
    </recommendedName>
</protein>
<dbReference type="PANTHER" id="PTHR31465:SF27">
    <property type="entry name" value="DOMAIN PROTEIN, PUTATIVE (AFU_ORTHOLOGUE AFUA_3G01030)-RELATED"/>
    <property type="match status" value="1"/>
</dbReference>
<gene>
    <name evidence="6" type="ORF">BN869_000002390_1</name>
</gene>
<dbReference type="AlphaFoldDB" id="A0A0B7JUP4"/>
<proteinExistence type="predicted"/>
<dbReference type="GO" id="GO:0016020">
    <property type="term" value="C:membrane"/>
    <property type="evidence" value="ECO:0007669"/>
    <property type="project" value="UniProtKB-SubCell"/>
</dbReference>
<dbReference type="PANTHER" id="PTHR31465">
    <property type="entry name" value="PROTEIN RTA1-RELATED"/>
    <property type="match status" value="1"/>
</dbReference>
<name>A0A0B7JUP4_BIOOC</name>
<feature type="transmembrane region" description="Helical" evidence="5">
    <location>
        <begin position="196"/>
        <end position="218"/>
    </location>
</feature>
<evidence type="ECO:0000256" key="3">
    <source>
        <dbReference type="ARBA" id="ARBA00022989"/>
    </source>
</evidence>
<evidence type="ECO:0000256" key="4">
    <source>
        <dbReference type="ARBA" id="ARBA00023136"/>
    </source>
</evidence>
<keyword evidence="3 5" id="KW-1133">Transmembrane helix</keyword>
<feature type="transmembrane region" description="Helical" evidence="5">
    <location>
        <begin position="87"/>
        <end position="109"/>
    </location>
</feature>
<comment type="subcellular location">
    <subcellularLocation>
        <location evidence="1">Membrane</location>
        <topology evidence="1">Multi-pass membrane protein</topology>
    </subcellularLocation>
</comment>
<feature type="transmembrane region" description="Helical" evidence="5">
    <location>
        <begin position="159"/>
        <end position="184"/>
    </location>
</feature>
<feature type="transmembrane region" description="Helical" evidence="5">
    <location>
        <begin position="12"/>
        <end position="32"/>
    </location>
</feature>
<feature type="transmembrane region" description="Helical" evidence="5">
    <location>
        <begin position="276"/>
        <end position="294"/>
    </location>
</feature>
<keyword evidence="4 5" id="KW-0472">Membrane</keyword>
<feature type="transmembrane region" description="Helical" evidence="5">
    <location>
        <begin position="52"/>
        <end position="75"/>
    </location>
</feature>
<keyword evidence="2 5" id="KW-0812">Transmembrane</keyword>
<dbReference type="EMBL" id="CDPU01000004">
    <property type="protein sequence ID" value="CEO46335.1"/>
    <property type="molecule type" value="Genomic_DNA"/>
</dbReference>
<feature type="non-terminal residue" evidence="6">
    <location>
        <position position="1"/>
    </location>
</feature>
<feature type="transmembrane region" description="Helical" evidence="5">
    <location>
        <begin position="115"/>
        <end position="138"/>
    </location>
</feature>
<evidence type="ECO:0000313" key="6">
    <source>
        <dbReference type="EMBL" id="CEO46335.1"/>
    </source>
</evidence>
<organism evidence="6">
    <name type="scientific">Bionectria ochroleuca</name>
    <name type="common">Gliocladium roseum</name>
    <dbReference type="NCBI Taxonomy" id="29856"/>
    <lineage>
        <taxon>Eukaryota</taxon>
        <taxon>Fungi</taxon>
        <taxon>Dikarya</taxon>
        <taxon>Ascomycota</taxon>
        <taxon>Pezizomycotina</taxon>
        <taxon>Sordariomycetes</taxon>
        <taxon>Hypocreomycetidae</taxon>
        <taxon>Hypocreales</taxon>
        <taxon>Bionectriaceae</taxon>
        <taxon>Clonostachys</taxon>
    </lineage>
</organism>
<evidence type="ECO:0000256" key="1">
    <source>
        <dbReference type="ARBA" id="ARBA00004141"/>
    </source>
</evidence>
<evidence type="ECO:0000256" key="2">
    <source>
        <dbReference type="ARBA" id="ARBA00022692"/>
    </source>
</evidence>
<evidence type="ECO:0000256" key="5">
    <source>
        <dbReference type="SAM" id="Phobius"/>
    </source>
</evidence>
<dbReference type="InterPro" id="IPR007568">
    <property type="entry name" value="RTA1"/>
</dbReference>
<sequence>EIVSFHNANFSRVLIFCVCLGTHSIPLSLLLFRTHSPIMAELKPLEGTNYFLWFYLPQMWASLLFLALFIILTGLQIWKMVKTRTWFCIPFVIGGIFEFLGYALRAMAYKNTDKIMPYAFFSMATLLAPALFAASIYMTLGRLVRSVHAQSLLIISDRWITRIFVAGDIASFIVQGIGCGLMVMRNQKMIKLGEDIVVAGLAIQIIIFGFFGLTAALVHQRMCKFPTQFDAGDIKYHQGLGMLYAVSVLILIRSIFRLVEFVQGREGYLLQTEWPTLVFDGMLMFLTMVVFFIWHPAKYVSRKGEGSVTELGSITERPFVK</sequence>
<reference evidence="6" key="1">
    <citation type="submission" date="2015-01" db="EMBL/GenBank/DDBJ databases">
        <authorList>
            <person name="Durling Mikael"/>
        </authorList>
    </citation>
    <scope>NUCLEOTIDE SEQUENCE</scope>
</reference>
<feature type="transmembrane region" description="Helical" evidence="5">
    <location>
        <begin position="239"/>
        <end position="256"/>
    </location>
</feature>
<evidence type="ECO:0008006" key="7">
    <source>
        <dbReference type="Google" id="ProtNLM"/>
    </source>
</evidence>
<dbReference type="Pfam" id="PF04479">
    <property type="entry name" value="RTA1"/>
    <property type="match status" value="1"/>
</dbReference>